<protein>
    <submittedName>
        <fullName evidence="1">Uncharacterized protein</fullName>
    </submittedName>
</protein>
<evidence type="ECO:0000313" key="1">
    <source>
        <dbReference type="EMBL" id="VZH84188.1"/>
    </source>
</evidence>
<dbReference type="KEGG" id="crf:FRC0190_00224"/>
<gene>
    <name evidence="1" type="ORF">FRC0190_00224</name>
</gene>
<dbReference type="RefSeq" id="WP_155871251.1">
    <property type="nucleotide sequence ID" value="NZ_LR738855.1"/>
</dbReference>
<evidence type="ECO:0000313" key="2">
    <source>
        <dbReference type="Proteomes" id="UP000423525"/>
    </source>
</evidence>
<accession>A0A6I8MF94</accession>
<dbReference type="AlphaFoldDB" id="A0A6I8MF94"/>
<dbReference type="Proteomes" id="UP000423525">
    <property type="component" value="Chromosome"/>
</dbReference>
<sequence length="298" mass="32437">MAFDWKNHKKHRDQVIADHGQWLGLLDENATPMMDLPPVMEMRMPEATNDPASGMVKLRVQSASGIVHPVIHQLIADGLGKTDEVGRLVPLSEATRFIAIERAGIRSVFRVEFAVAEGGAGAPSTLEVHGTDMLKTLARFPAMSGPTTWTGKWTKFTRDWAGPENVGVKFEKPRDLQDIKMVTVADGATEQGAAEPLIRKIISDSLAATWRAIGQKELIADPPVQVDPNPSGRKSKNILIRPTDRSIWEELAPLAAAAGVSISAAMWWPTDAPISGLNLKSPTIVIKVEQREKAVTHG</sequence>
<dbReference type="EMBL" id="LR738855">
    <property type="protein sequence ID" value="VZH84188.1"/>
    <property type="molecule type" value="Genomic_DNA"/>
</dbReference>
<name>A0A6I8MF94_9CORY</name>
<reference evidence="1 2" key="1">
    <citation type="submission" date="2019-11" db="EMBL/GenBank/DDBJ databases">
        <authorList>
            <person name="Brisse S."/>
        </authorList>
    </citation>
    <scope>NUCLEOTIDE SEQUENCE [LARGE SCALE GENOMIC DNA]</scope>
    <source>
        <strain evidence="1">FRC0190</strain>
    </source>
</reference>
<proteinExistence type="predicted"/>
<organism evidence="1 2">
    <name type="scientific">Corynebacterium rouxii</name>
    <dbReference type="NCBI Taxonomy" id="2719119"/>
    <lineage>
        <taxon>Bacteria</taxon>
        <taxon>Bacillati</taxon>
        <taxon>Actinomycetota</taxon>
        <taxon>Actinomycetes</taxon>
        <taxon>Mycobacteriales</taxon>
        <taxon>Corynebacteriaceae</taxon>
        <taxon>Corynebacterium</taxon>
    </lineage>
</organism>